<gene>
    <name evidence="1" type="ORF">BKE30_09615</name>
</gene>
<dbReference type="STRING" id="1907941.BKE30_09615"/>
<organism evidence="1 2">
    <name type="scientific">Alkanindiges hydrocarboniclasticus</name>
    <dbReference type="NCBI Taxonomy" id="1907941"/>
    <lineage>
        <taxon>Bacteria</taxon>
        <taxon>Pseudomonadati</taxon>
        <taxon>Pseudomonadota</taxon>
        <taxon>Gammaproteobacteria</taxon>
        <taxon>Moraxellales</taxon>
        <taxon>Moraxellaceae</taxon>
        <taxon>Alkanindiges</taxon>
    </lineage>
</organism>
<dbReference type="AlphaFoldDB" id="A0A1S8CU73"/>
<dbReference type="InterPro" id="IPR009367">
    <property type="entry name" value="Elm1-like"/>
</dbReference>
<comment type="caution">
    <text evidence="1">The sequence shown here is derived from an EMBL/GenBank/DDBJ whole genome shotgun (WGS) entry which is preliminary data.</text>
</comment>
<dbReference type="EMBL" id="MLCN01000023">
    <property type="protein sequence ID" value="ONG39595.1"/>
    <property type="molecule type" value="Genomic_DNA"/>
</dbReference>
<evidence type="ECO:0000313" key="2">
    <source>
        <dbReference type="Proteomes" id="UP000192132"/>
    </source>
</evidence>
<dbReference type="RefSeq" id="WP_076878386.1">
    <property type="nucleotide sequence ID" value="NZ_MLCN01000023.1"/>
</dbReference>
<dbReference type="OrthoDB" id="1865at2"/>
<accession>A0A1S8CU73</accession>
<reference evidence="1 2" key="1">
    <citation type="submission" date="2016-10" db="EMBL/GenBank/DDBJ databases">
        <title>Draft Genome sequence of Alkanindiges sp. strain H1.</title>
        <authorList>
            <person name="Subhash Y."/>
            <person name="Lee S."/>
        </authorList>
    </citation>
    <scope>NUCLEOTIDE SEQUENCE [LARGE SCALE GENOMIC DNA]</scope>
    <source>
        <strain evidence="1 2">H1</strain>
    </source>
</reference>
<proteinExistence type="predicted"/>
<keyword evidence="2" id="KW-1185">Reference proteome</keyword>
<name>A0A1S8CU73_9GAMM</name>
<dbReference type="Proteomes" id="UP000192132">
    <property type="component" value="Unassembled WGS sequence"/>
</dbReference>
<evidence type="ECO:0000313" key="1">
    <source>
        <dbReference type="EMBL" id="ONG39595.1"/>
    </source>
</evidence>
<protein>
    <submittedName>
        <fullName evidence="1">Nucleoside-diphosphate sugar epimerase</fullName>
    </submittedName>
</protein>
<sequence>MTIASPDPKPVKIVWVISDGIPGHFNQSKGVLLALEQLYILKVEWVELHLKSGIYRRILSWLLNHTKPSIGLLSFFYRGPLPSGKPDLVIGAGGKSMFAVAWLGQNFAAKTIFAGSLRQLKPELFHAVLILEPSLQAPFISLQTSPMPISQSVLKQAAEVWLAQHVKPEKPLWAMLVGGDGAGATYQSTDWQTLAVQMNALAAQHHIQWLLTTSRRTGASAEQILRQSLNPEFLAHAVWWSEAPHPVTSSYLGLSEVVWCTVDSMSMMMESVSALRPVVAVTPQHFAPDKNFQQAINRLQQQKLVLQSSISVLQQSGSHILQLKPLHQEPFKKLANKLHDVLEK</sequence>
<dbReference type="Pfam" id="PF06258">
    <property type="entry name" value="Mito_fiss_Elm1"/>
    <property type="match status" value="1"/>
</dbReference>